<keyword evidence="1" id="KW-0472">Membrane</keyword>
<dbReference type="Proteomes" id="UP000216961">
    <property type="component" value="Unassembled WGS sequence"/>
</dbReference>
<gene>
    <name evidence="2" type="ORF">CHH57_08675</name>
</gene>
<reference evidence="2 3" key="1">
    <citation type="submission" date="2017-07" db="EMBL/GenBank/DDBJ databases">
        <title>Isolation and whole genome analysis of endospore-forming bacteria from heroin.</title>
        <authorList>
            <person name="Kalinowski J."/>
            <person name="Ahrens B."/>
            <person name="Al-Dilaimi A."/>
            <person name="Winkler A."/>
            <person name="Wibberg D."/>
            <person name="Schleenbecker U."/>
            <person name="Ruckert C."/>
            <person name="Wolfel R."/>
            <person name="Grass G."/>
        </authorList>
    </citation>
    <scope>NUCLEOTIDE SEQUENCE [LARGE SCALE GENOMIC DNA]</scope>
    <source>
        <strain evidence="2 3">7521-2</strain>
    </source>
</reference>
<evidence type="ECO:0000313" key="3">
    <source>
        <dbReference type="Proteomes" id="UP000216961"/>
    </source>
</evidence>
<feature type="transmembrane region" description="Helical" evidence="1">
    <location>
        <begin position="99"/>
        <end position="120"/>
    </location>
</feature>
<evidence type="ECO:0000313" key="2">
    <source>
        <dbReference type="EMBL" id="PAD83683.1"/>
    </source>
</evidence>
<keyword evidence="1" id="KW-1133">Transmembrane helix</keyword>
<feature type="transmembrane region" description="Helical" evidence="1">
    <location>
        <begin position="159"/>
        <end position="180"/>
    </location>
</feature>
<feature type="transmembrane region" description="Helical" evidence="1">
    <location>
        <begin position="20"/>
        <end position="38"/>
    </location>
</feature>
<organism evidence="2 3">
    <name type="scientific">Niallia circulans</name>
    <name type="common">Bacillus circulans</name>
    <dbReference type="NCBI Taxonomy" id="1397"/>
    <lineage>
        <taxon>Bacteria</taxon>
        <taxon>Bacillati</taxon>
        <taxon>Bacillota</taxon>
        <taxon>Bacilli</taxon>
        <taxon>Bacillales</taxon>
        <taxon>Bacillaceae</taxon>
        <taxon>Niallia</taxon>
    </lineage>
</organism>
<sequence>MLMELKDAFLFLMDIFKGKLPLHDLYLLVFIIVVTSIAETIQEKRKQSSRSKNTIFIYLKWIPISFLASSIYLTSFYFITNLFTKFLFTAEVFHQEQNVRSIAIMSLAMTSIVSLIIAIWKLYAFFTVKKALLTLISNSLLIAMGVYFINMFWYEAIIMPIWCYGIIGLVNTIFISFLLLKERENLQSNSSPINAVDQ</sequence>
<feature type="transmembrane region" description="Helical" evidence="1">
    <location>
        <begin position="132"/>
        <end position="153"/>
    </location>
</feature>
<name>A0AA91TSU5_NIACI</name>
<comment type="caution">
    <text evidence="2">The sequence shown here is derived from an EMBL/GenBank/DDBJ whole genome shotgun (WGS) entry which is preliminary data.</text>
</comment>
<accession>A0AA91TSU5</accession>
<keyword evidence="1" id="KW-0812">Transmembrane</keyword>
<dbReference type="AlphaFoldDB" id="A0AA91TSU5"/>
<protein>
    <submittedName>
        <fullName evidence="2">Uncharacterized protein</fullName>
    </submittedName>
</protein>
<dbReference type="EMBL" id="NPBQ01000051">
    <property type="protein sequence ID" value="PAD83683.1"/>
    <property type="molecule type" value="Genomic_DNA"/>
</dbReference>
<dbReference type="RefSeq" id="WP_095329854.1">
    <property type="nucleotide sequence ID" value="NZ_NPBQ01000051.1"/>
</dbReference>
<evidence type="ECO:0000256" key="1">
    <source>
        <dbReference type="SAM" id="Phobius"/>
    </source>
</evidence>
<feature type="transmembrane region" description="Helical" evidence="1">
    <location>
        <begin position="58"/>
        <end position="79"/>
    </location>
</feature>
<proteinExistence type="predicted"/>